<dbReference type="GO" id="GO:0019843">
    <property type="term" value="F:rRNA binding"/>
    <property type="evidence" value="ECO:0007669"/>
    <property type="project" value="UniProtKB-UniRule"/>
</dbReference>
<dbReference type="HAMAP" id="MF_01365_B">
    <property type="entry name" value="Ribosomal_uL6_B"/>
    <property type="match status" value="1"/>
</dbReference>
<reference evidence="11 12" key="1">
    <citation type="journal article" date="2015" name="MBio">
        <title>Genome-Resolved Metagenomic Analysis Reveals Roles for Candidate Phyla and Other Microbial Community Members in Biogeochemical Transformations in Oil Reservoirs.</title>
        <authorList>
            <person name="Hu P."/>
            <person name="Tom L."/>
            <person name="Singh A."/>
            <person name="Thomas B.C."/>
            <person name="Baker B.J."/>
            <person name="Piceno Y.M."/>
            <person name="Andersen G.L."/>
            <person name="Banfield J.F."/>
        </authorList>
    </citation>
    <scope>NUCLEOTIDE SEQUENCE [LARGE SCALE GENOMIC DNA]</scope>
    <source>
        <strain evidence="11">46_26</strain>
    </source>
</reference>
<dbReference type="RefSeq" id="WP_011943793.1">
    <property type="nucleotide sequence ID" value="NZ_DAITJQ010000001.1"/>
</dbReference>
<comment type="similarity">
    <text evidence="1 7 8">Belongs to the universal ribosomal protein uL6 family.</text>
</comment>
<dbReference type="InterPro" id="IPR019906">
    <property type="entry name" value="Ribosomal_uL6_bac-type"/>
</dbReference>
<name>A0A124FFW9_9THEM</name>
<sequence>MSRLAKKPIVLPQGVTVEIKDNVVKVKGPKGELSQEFLPYVKIEVEGNEVWVRPNENQIIRKSDWRKIKMFQGTYWSLIRNMVVGVTEGYKKELEIVGIGYRAQLQGNTVVMNLGYAHPVVYEIPSDVKIEVPAPNRIVVSGIDKQRVGQVAAEIRAFRPPNVYTGKGIRYVGEVVRQKEGKKA</sequence>
<feature type="domain" description="Large ribosomal subunit protein uL6 alpha-beta" evidence="10">
    <location>
        <begin position="12"/>
        <end position="89"/>
    </location>
</feature>
<dbReference type="GO" id="GO:0003735">
    <property type="term" value="F:structural constituent of ribosome"/>
    <property type="evidence" value="ECO:0007669"/>
    <property type="project" value="UniProtKB-UniRule"/>
</dbReference>
<evidence type="ECO:0000313" key="11">
    <source>
        <dbReference type="EMBL" id="KUK22794.1"/>
    </source>
</evidence>
<dbReference type="AlphaFoldDB" id="A0A124FFW9"/>
<feature type="domain" description="Large ribosomal subunit protein uL6 alpha-beta" evidence="10">
    <location>
        <begin position="97"/>
        <end position="171"/>
    </location>
</feature>
<keyword evidence="6 7" id="KW-0687">Ribonucleoprotein</keyword>
<evidence type="ECO:0000256" key="3">
    <source>
        <dbReference type="ARBA" id="ARBA00022730"/>
    </source>
</evidence>
<dbReference type="FunFam" id="3.90.930.12:FF:000002">
    <property type="entry name" value="50S ribosomal protein L6"/>
    <property type="match status" value="1"/>
</dbReference>
<evidence type="ECO:0000256" key="7">
    <source>
        <dbReference type="HAMAP-Rule" id="MF_01365"/>
    </source>
</evidence>
<comment type="caution">
    <text evidence="11">The sequence shown here is derived from an EMBL/GenBank/DDBJ whole genome shotgun (WGS) entry which is preliminary data.</text>
</comment>
<dbReference type="SMR" id="A0A124FFW9"/>
<dbReference type="EMBL" id="LGFG01000091">
    <property type="protein sequence ID" value="KUK22794.1"/>
    <property type="molecule type" value="Genomic_DNA"/>
</dbReference>
<evidence type="ECO:0000256" key="6">
    <source>
        <dbReference type="ARBA" id="ARBA00023274"/>
    </source>
</evidence>
<evidence type="ECO:0000256" key="5">
    <source>
        <dbReference type="ARBA" id="ARBA00022980"/>
    </source>
</evidence>
<dbReference type="GO" id="GO:0002181">
    <property type="term" value="P:cytoplasmic translation"/>
    <property type="evidence" value="ECO:0007669"/>
    <property type="project" value="TreeGrafter"/>
</dbReference>
<dbReference type="Gene3D" id="3.90.930.12">
    <property type="entry name" value="Ribosomal protein L6, alpha-beta domain"/>
    <property type="match status" value="2"/>
</dbReference>
<keyword evidence="3 7" id="KW-0699">rRNA-binding</keyword>
<evidence type="ECO:0000313" key="12">
    <source>
        <dbReference type="Proteomes" id="UP000058636"/>
    </source>
</evidence>
<dbReference type="PATRIC" id="fig|93930.3.peg.110"/>
<dbReference type="PANTHER" id="PTHR11655:SF14">
    <property type="entry name" value="LARGE RIBOSOMAL SUBUNIT PROTEIN UL6M"/>
    <property type="match status" value="1"/>
</dbReference>
<dbReference type="InterPro" id="IPR020040">
    <property type="entry name" value="Ribosomal_uL6_a/b-dom"/>
</dbReference>
<comment type="function">
    <text evidence="7 9">This protein binds to the 23S rRNA, and is important in its secondary structure. It is located near the subunit interface in the base of the L7/L12 stalk, and near the tRNA binding site of the peptidyltransferase center.</text>
</comment>
<dbReference type="SUPFAM" id="SSF56053">
    <property type="entry name" value="Ribosomal protein L6"/>
    <property type="match status" value="2"/>
</dbReference>
<dbReference type="Proteomes" id="UP000058636">
    <property type="component" value="Unassembled WGS sequence"/>
</dbReference>
<proteinExistence type="inferred from homology"/>
<dbReference type="OMA" id="RERHGLC"/>
<dbReference type="InterPro" id="IPR036789">
    <property type="entry name" value="Ribosomal_uL6-like_a/b-dom_sf"/>
</dbReference>
<evidence type="ECO:0000256" key="9">
    <source>
        <dbReference type="RuleBase" id="RU003870"/>
    </source>
</evidence>
<evidence type="ECO:0000256" key="1">
    <source>
        <dbReference type="ARBA" id="ARBA00009356"/>
    </source>
</evidence>
<keyword evidence="4 7" id="KW-0694">RNA-binding</keyword>
<accession>A0A124FFW9</accession>
<dbReference type="GO" id="GO:0022625">
    <property type="term" value="C:cytosolic large ribosomal subunit"/>
    <property type="evidence" value="ECO:0007669"/>
    <property type="project" value="UniProtKB-UniRule"/>
</dbReference>
<dbReference type="PIRSF" id="PIRSF002162">
    <property type="entry name" value="Ribosomal_L6"/>
    <property type="match status" value="1"/>
</dbReference>
<comment type="subunit">
    <text evidence="2 7">Part of the 50S ribosomal subunit.</text>
</comment>
<keyword evidence="5 7" id="KW-0689">Ribosomal protein</keyword>
<evidence type="ECO:0000256" key="4">
    <source>
        <dbReference type="ARBA" id="ARBA00022884"/>
    </source>
</evidence>
<evidence type="ECO:0000256" key="8">
    <source>
        <dbReference type="RuleBase" id="RU003869"/>
    </source>
</evidence>
<dbReference type="InterPro" id="IPR000702">
    <property type="entry name" value="Ribosomal_uL6-like"/>
</dbReference>
<dbReference type="NCBIfam" id="TIGR03654">
    <property type="entry name" value="L6_bact"/>
    <property type="match status" value="1"/>
</dbReference>
<gene>
    <name evidence="7" type="primary">rplF</name>
    <name evidence="11" type="ORF">XD57_1099</name>
</gene>
<dbReference type="Pfam" id="PF00347">
    <property type="entry name" value="Ribosomal_L6"/>
    <property type="match status" value="2"/>
</dbReference>
<evidence type="ECO:0000256" key="2">
    <source>
        <dbReference type="ARBA" id="ARBA00011838"/>
    </source>
</evidence>
<dbReference type="FunFam" id="3.90.930.12:FF:000001">
    <property type="entry name" value="50S ribosomal protein L6"/>
    <property type="match status" value="1"/>
</dbReference>
<dbReference type="PRINTS" id="PR00059">
    <property type="entry name" value="RIBOSOMALL6"/>
</dbReference>
<evidence type="ECO:0000259" key="10">
    <source>
        <dbReference type="Pfam" id="PF00347"/>
    </source>
</evidence>
<dbReference type="PANTHER" id="PTHR11655">
    <property type="entry name" value="60S/50S RIBOSOMAL PROTEIN L6/L9"/>
    <property type="match status" value="1"/>
</dbReference>
<protein>
    <recommendedName>
        <fullName evidence="7">Large ribosomal subunit protein uL6</fullName>
    </recommendedName>
</protein>
<organism evidence="11 12">
    <name type="scientific">Thermotoga petrophila</name>
    <dbReference type="NCBI Taxonomy" id="93929"/>
    <lineage>
        <taxon>Bacteria</taxon>
        <taxon>Thermotogati</taxon>
        <taxon>Thermotogota</taxon>
        <taxon>Thermotogae</taxon>
        <taxon>Thermotogales</taxon>
        <taxon>Thermotogaceae</taxon>
        <taxon>Thermotoga</taxon>
    </lineage>
</organism>